<accession>A0ACC2ITD1</accession>
<sequence length="480" mass="53642">MARGGSLIVPVAGSSKQIRRESAGKRSGASASTPAKPGLSQVHTPGSSRSHPIDLSFEETEDENDNINTSPIPKANRIVVIRNDAPRPQVTHARTQQPTTPDLNRPQPRREAASDPGPQSRVRRNILQSRVVTGQQGDTLPCGRPAYPKPQGEWSKKHRDRCPKCREQQNGENKTEESKDEDVSVLRSCVRAEIGHGRLSSSGSSGEDGRSEDDLGIREAREAQDARMLNHLLLQTAKSRLTSKETPGYLYILRNPKTPGLLKLGCSVNAIDRAKQHKAKCGLETSWVHISNCVTKMKRAEKLAKLDMAHLRKDWKCSSCSQTHTEWFQVDEDQARKVAERWITWINDQSPYTQSGTLQPIWAWLMDFHRTPRGDFDHNARWAHWDAALLYPSRSDSKKFKDHEKRMGVAREPDTDAAPPARSSPSVTKRPDAQPLPLAERASDKALDRRQKGNTYTFINNVNVNRDYVGNAVNVGSSRS</sequence>
<gene>
    <name evidence="1" type="ORF">OPT61_g572</name>
</gene>
<evidence type="ECO:0000313" key="1">
    <source>
        <dbReference type="EMBL" id="KAJ8118430.1"/>
    </source>
</evidence>
<organism evidence="1 2">
    <name type="scientific">Boeremia exigua</name>
    <dbReference type="NCBI Taxonomy" id="749465"/>
    <lineage>
        <taxon>Eukaryota</taxon>
        <taxon>Fungi</taxon>
        <taxon>Dikarya</taxon>
        <taxon>Ascomycota</taxon>
        <taxon>Pezizomycotina</taxon>
        <taxon>Dothideomycetes</taxon>
        <taxon>Pleosporomycetidae</taxon>
        <taxon>Pleosporales</taxon>
        <taxon>Pleosporineae</taxon>
        <taxon>Didymellaceae</taxon>
        <taxon>Boeremia</taxon>
    </lineage>
</organism>
<dbReference type="EMBL" id="JAPHNI010000019">
    <property type="protein sequence ID" value="KAJ8118430.1"/>
    <property type="molecule type" value="Genomic_DNA"/>
</dbReference>
<keyword evidence="2" id="KW-1185">Reference proteome</keyword>
<protein>
    <submittedName>
        <fullName evidence="1">Uncharacterized protein</fullName>
    </submittedName>
</protein>
<reference evidence="1" key="1">
    <citation type="submission" date="2022-11" db="EMBL/GenBank/DDBJ databases">
        <title>Genome Sequence of Boeremia exigua.</title>
        <authorList>
            <person name="Buettner E."/>
        </authorList>
    </citation>
    <scope>NUCLEOTIDE SEQUENCE</scope>
    <source>
        <strain evidence="1">CU02</strain>
    </source>
</reference>
<proteinExistence type="predicted"/>
<dbReference type="Proteomes" id="UP001153331">
    <property type="component" value="Unassembled WGS sequence"/>
</dbReference>
<name>A0ACC2ITD1_9PLEO</name>
<comment type="caution">
    <text evidence="1">The sequence shown here is derived from an EMBL/GenBank/DDBJ whole genome shotgun (WGS) entry which is preliminary data.</text>
</comment>
<evidence type="ECO:0000313" key="2">
    <source>
        <dbReference type="Proteomes" id="UP001153331"/>
    </source>
</evidence>